<keyword evidence="2" id="KW-1185">Reference proteome</keyword>
<name>A0A371F1N3_MUCPR</name>
<comment type="caution">
    <text evidence="1">The sequence shown here is derived from an EMBL/GenBank/DDBJ whole genome shotgun (WGS) entry which is preliminary data.</text>
</comment>
<dbReference type="OrthoDB" id="1408760at2759"/>
<proteinExistence type="predicted"/>
<feature type="non-terminal residue" evidence="1">
    <location>
        <position position="1"/>
    </location>
</feature>
<dbReference type="EMBL" id="QJKJ01011059">
    <property type="protein sequence ID" value="RDX72124.1"/>
    <property type="molecule type" value="Genomic_DNA"/>
</dbReference>
<reference evidence="1" key="1">
    <citation type="submission" date="2018-05" db="EMBL/GenBank/DDBJ databases">
        <title>Draft genome of Mucuna pruriens seed.</title>
        <authorList>
            <person name="Nnadi N.E."/>
            <person name="Vos R."/>
            <person name="Hasami M.H."/>
            <person name="Devisetty U.K."/>
            <person name="Aguiy J.C."/>
        </authorList>
    </citation>
    <scope>NUCLEOTIDE SEQUENCE [LARGE SCALE GENOMIC DNA]</scope>
    <source>
        <strain evidence="1">JCA_2017</strain>
    </source>
</reference>
<accession>A0A371F1N3</accession>
<gene>
    <name evidence="1" type="ORF">CR513_48437</name>
</gene>
<dbReference type="AlphaFoldDB" id="A0A371F1N3"/>
<sequence length="71" mass="8252">MSTPMHPTSILSLHETDKKVDQTSYKDMIDSLLYLTSYQTHTKVLLILVFCGIRNLIRTSWKESSFTPLYI</sequence>
<evidence type="ECO:0000313" key="1">
    <source>
        <dbReference type="EMBL" id="RDX72124.1"/>
    </source>
</evidence>
<protein>
    <submittedName>
        <fullName evidence="1">Uncharacterized protein</fullName>
    </submittedName>
</protein>
<dbReference type="Proteomes" id="UP000257109">
    <property type="component" value="Unassembled WGS sequence"/>
</dbReference>
<organism evidence="1 2">
    <name type="scientific">Mucuna pruriens</name>
    <name type="common">Velvet bean</name>
    <name type="synonym">Dolichos pruriens</name>
    <dbReference type="NCBI Taxonomy" id="157652"/>
    <lineage>
        <taxon>Eukaryota</taxon>
        <taxon>Viridiplantae</taxon>
        <taxon>Streptophyta</taxon>
        <taxon>Embryophyta</taxon>
        <taxon>Tracheophyta</taxon>
        <taxon>Spermatophyta</taxon>
        <taxon>Magnoliopsida</taxon>
        <taxon>eudicotyledons</taxon>
        <taxon>Gunneridae</taxon>
        <taxon>Pentapetalae</taxon>
        <taxon>rosids</taxon>
        <taxon>fabids</taxon>
        <taxon>Fabales</taxon>
        <taxon>Fabaceae</taxon>
        <taxon>Papilionoideae</taxon>
        <taxon>50 kb inversion clade</taxon>
        <taxon>NPAAA clade</taxon>
        <taxon>indigoferoid/millettioid clade</taxon>
        <taxon>Phaseoleae</taxon>
        <taxon>Mucuna</taxon>
    </lineage>
</organism>
<evidence type="ECO:0000313" key="2">
    <source>
        <dbReference type="Proteomes" id="UP000257109"/>
    </source>
</evidence>